<accession>A0ABZ3JAT1</accession>
<protein>
    <submittedName>
        <fullName evidence="1">Uncharacterized protein</fullName>
    </submittedName>
</protein>
<dbReference type="EMBL" id="CP155571">
    <property type="protein sequence ID" value="XFO75473.1"/>
    <property type="molecule type" value="Genomic_DNA"/>
</dbReference>
<dbReference type="Proteomes" id="UP000216052">
    <property type="component" value="Chromosome"/>
</dbReference>
<keyword evidence="2" id="KW-1185">Reference proteome</keyword>
<gene>
    <name evidence="1" type="ORF">SPACI_055940</name>
</gene>
<organism evidence="1 2">
    <name type="scientific">Sporomusa acidovorans (strain ATCC 49682 / DSM 3132 / Mol)</name>
    <dbReference type="NCBI Taxonomy" id="1123286"/>
    <lineage>
        <taxon>Bacteria</taxon>
        <taxon>Bacillati</taxon>
        <taxon>Bacillota</taxon>
        <taxon>Negativicutes</taxon>
        <taxon>Selenomonadales</taxon>
        <taxon>Sporomusaceae</taxon>
        <taxon>Sporomusa</taxon>
    </lineage>
</organism>
<reference evidence="1" key="1">
    <citation type="submission" date="2024-05" db="EMBL/GenBank/DDBJ databases">
        <title>Isolation and characterization of Sporomusa carbonis sp. nov., a carboxydotrophic hydrogenogen in the genus of Sporomusa isolated from a charcoal burning pile.</title>
        <authorList>
            <person name="Boeer T."/>
            <person name="Rosenbaum F."/>
            <person name="Eysell L."/>
            <person name="Mueller V."/>
            <person name="Daniel R."/>
            <person name="Poehlein A."/>
        </authorList>
    </citation>
    <scope>NUCLEOTIDE SEQUENCE [LARGE SCALE GENOMIC DNA]</scope>
    <source>
        <strain evidence="1">DSM 3132</strain>
    </source>
</reference>
<evidence type="ECO:0000313" key="1">
    <source>
        <dbReference type="EMBL" id="XFO75473.1"/>
    </source>
</evidence>
<evidence type="ECO:0000313" key="2">
    <source>
        <dbReference type="Proteomes" id="UP000216052"/>
    </source>
</evidence>
<sequence length="66" mass="7594">MEKYKYLQKNLRKLPNEIACLECSLPAQSNKFTMGGSAKWDNKLLVSNAFQVFMKEASPKRILLTK</sequence>
<proteinExistence type="predicted"/>
<name>A0ABZ3JAT1_SPOA4</name>